<protein>
    <submittedName>
        <fullName evidence="2">Uncharacterized protein</fullName>
    </submittedName>
</protein>
<dbReference type="AlphaFoldDB" id="A0A5J4KYM9"/>
<proteinExistence type="predicted"/>
<evidence type="ECO:0000256" key="1">
    <source>
        <dbReference type="SAM" id="Phobius"/>
    </source>
</evidence>
<accession>A0A5J4KYM9</accession>
<name>A0A5J4KYM9_9ZZZZ</name>
<reference evidence="2" key="1">
    <citation type="submission" date="2019-10" db="EMBL/GenBank/DDBJ databases">
        <title>Metagenomic sequencing of thiosulfate-disproportionating enrichment culture.</title>
        <authorList>
            <person name="Umezawa K."/>
            <person name="Kojima H."/>
            <person name="Fukui M."/>
        </authorList>
    </citation>
    <scope>NUCLEOTIDE SEQUENCE</scope>
    <source>
        <strain evidence="2">45J</strain>
    </source>
</reference>
<dbReference type="EMBL" id="BLAB01000001">
    <property type="protein sequence ID" value="GER94384.1"/>
    <property type="molecule type" value="Genomic_DNA"/>
</dbReference>
<feature type="transmembrane region" description="Helical" evidence="1">
    <location>
        <begin position="6"/>
        <end position="26"/>
    </location>
</feature>
<keyword evidence="1" id="KW-0812">Transmembrane</keyword>
<dbReference type="Pfam" id="PF05751">
    <property type="entry name" value="FixH"/>
    <property type="match status" value="1"/>
</dbReference>
<comment type="caution">
    <text evidence="2">The sequence shown here is derived from an EMBL/GenBank/DDBJ whole genome shotgun (WGS) entry which is preliminary data.</text>
</comment>
<gene>
    <name evidence="2" type="ORF">A45J_2145</name>
</gene>
<evidence type="ECO:0000313" key="2">
    <source>
        <dbReference type="EMBL" id="GER94384.1"/>
    </source>
</evidence>
<organism evidence="2">
    <name type="scientific">hot springs metagenome</name>
    <dbReference type="NCBI Taxonomy" id="433727"/>
    <lineage>
        <taxon>unclassified sequences</taxon>
        <taxon>metagenomes</taxon>
        <taxon>ecological metagenomes</taxon>
    </lineage>
</organism>
<keyword evidence="1" id="KW-0472">Membrane</keyword>
<keyword evidence="1" id="KW-1133">Transmembrane helix</keyword>
<sequence>MKYKLLIGLIMFVGFSIIGASILIGIEKSEVTVEENPYEAGLKFDEQLKKYIELGWEVEIPRAIKAGENRLIIGVFDKQGRAVEDASVECVINKCGDSMMKHYKCVHIGKGYYQTILGLDNAICAEVKTNVSRAKDTLSFTNKVYIER</sequence>
<dbReference type="InterPro" id="IPR008620">
    <property type="entry name" value="FixH"/>
</dbReference>